<sequence length="261" mass="30182">MELVVRLNDKEYTNWLKAGRCLYILKDALHPYTDEQMRAFHRALLRDNPRLREQCPRSCQSGDIKLSRACGLCLQWKSEILNHHRQPGSTLNWDNCSPPAWRTNHWELAKAYMPRGQAHVNAAHQCDPSALLNLINFCDCFGSVDVHSSHVRELIRCRNDLMHSPDLHVKEAWMKKFKVVLRRFVQLFSQVPSMALAEPRLAQVSVSVRPCLCSTLAVHCFFFSQDTEQLMMLDGFLQENKDLGQRFSGEFGPKMKARLMV</sequence>
<accession>A0A3Q2XCN1</accession>
<name>A0A3Q2XCN1_HIPCM</name>
<protein>
    <submittedName>
        <fullName evidence="1">Uncharacterized protein</fullName>
    </submittedName>
</protein>
<dbReference type="InterPro" id="IPR027897">
    <property type="entry name" value="DUF4559"/>
</dbReference>
<proteinExistence type="predicted"/>
<dbReference type="GeneTree" id="ENSGT00390000006290"/>
<dbReference type="AlphaFoldDB" id="A0A3Q2XCN1"/>
<dbReference type="Pfam" id="PF15112">
    <property type="entry name" value="DUF4559"/>
    <property type="match status" value="1"/>
</dbReference>
<dbReference type="STRING" id="109280.ENSHCOP00000001823"/>
<reference evidence="1" key="2">
    <citation type="submission" date="2025-09" db="UniProtKB">
        <authorList>
            <consortium name="Ensembl"/>
        </authorList>
    </citation>
    <scope>IDENTIFICATION</scope>
</reference>
<reference evidence="1" key="1">
    <citation type="submission" date="2025-08" db="UniProtKB">
        <authorList>
            <consortium name="Ensembl"/>
        </authorList>
    </citation>
    <scope>IDENTIFICATION</scope>
</reference>
<evidence type="ECO:0000313" key="2">
    <source>
        <dbReference type="Proteomes" id="UP000264820"/>
    </source>
</evidence>
<organism evidence="1 2">
    <name type="scientific">Hippocampus comes</name>
    <name type="common">Tiger tail seahorse</name>
    <dbReference type="NCBI Taxonomy" id="109280"/>
    <lineage>
        <taxon>Eukaryota</taxon>
        <taxon>Metazoa</taxon>
        <taxon>Chordata</taxon>
        <taxon>Craniata</taxon>
        <taxon>Vertebrata</taxon>
        <taxon>Euteleostomi</taxon>
        <taxon>Actinopterygii</taxon>
        <taxon>Neopterygii</taxon>
        <taxon>Teleostei</taxon>
        <taxon>Neoteleostei</taxon>
        <taxon>Acanthomorphata</taxon>
        <taxon>Syngnathiaria</taxon>
        <taxon>Syngnathiformes</taxon>
        <taxon>Syngnathoidei</taxon>
        <taxon>Syngnathidae</taxon>
        <taxon>Hippocampus</taxon>
    </lineage>
</organism>
<dbReference type="PANTHER" id="PTHR35083">
    <property type="entry name" value="RGD1565685 PROTEIN"/>
    <property type="match status" value="1"/>
</dbReference>
<dbReference type="PANTHER" id="PTHR35083:SF2">
    <property type="entry name" value="CHROMOSOME 17 CXORF38 HOMOLOG"/>
    <property type="match status" value="1"/>
</dbReference>
<dbReference type="Proteomes" id="UP000264820">
    <property type="component" value="Unplaced"/>
</dbReference>
<keyword evidence="2" id="KW-1185">Reference proteome</keyword>
<dbReference type="Ensembl" id="ENSHCOT00000011449.1">
    <property type="protein sequence ID" value="ENSHCOP00000001823.1"/>
    <property type="gene ID" value="ENSHCOG00000002861.1"/>
</dbReference>
<evidence type="ECO:0000313" key="1">
    <source>
        <dbReference type="Ensembl" id="ENSHCOP00000001823.1"/>
    </source>
</evidence>